<dbReference type="Proteomes" id="UP000187209">
    <property type="component" value="Unassembled WGS sequence"/>
</dbReference>
<comment type="caution">
    <text evidence="2">The sequence shown here is derived from an EMBL/GenBank/DDBJ whole genome shotgun (WGS) entry which is preliminary data.</text>
</comment>
<dbReference type="InterPro" id="IPR004344">
    <property type="entry name" value="TTL/TTLL_fam"/>
</dbReference>
<dbReference type="AlphaFoldDB" id="A0A1R2CAL4"/>
<organism evidence="2 3">
    <name type="scientific">Stentor coeruleus</name>
    <dbReference type="NCBI Taxonomy" id="5963"/>
    <lineage>
        <taxon>Eukaryota</taxon>
        <taxon>Sar</taxon>
        <taxon>Alveolata</taxon>
        <taxon>Ciliophora</taxon>
        <taxon>Postciliodesmatophora</taxon>
        <taxon>Heterotrichea</taxon>
        <taxon>Heterotrichida</taxon>
        <taxon>Stentoridae</taxon>
        <taxon>Stentor</taxon>
    </lineage>
</organism>
<dbReference type="PROSITE" id="PS51221">
    <property type="entry name" value="TTL"/>
    <property type="match status" value="1"/>
</dbReference>
<evidence type="ECO:0000256" key="1">
    <source>
        <dbReference type="SAM" id="Coils"/>
    </source>
</evidence>
<dbReference type="SUPFAM" id="SSF48371">
    <property type="entry name" value="ARM repeat"/>
    <property type="match status" value="1"/>
</dbReference>
<dbReference type="InterPro" id="IPR011989">
    <property type="entry name" value="ARM-like"/>
</dbReference>
<dbReference type="Pfam" id="PF03133">
    <property type="entry name" value="TTL"/>
    <property type="match status" value="1"/>
</dbReference>
<dbReference type="Gene3D" id="3.30.470.20">
    <property type="entry name" value="ATP-grasp fold, B domain"/>
    <property type="match status" value="1"/>
</dbReference>
<dbReference type="PANTHER" id="PTHR46069:SF1">
    <property type="entry name" value="CHROMOSOME UNDETERMINED SCAFFOLD_125, WHOLE GENOME SHOTGUN SEQUENCE"/>
    <property type="match status" value="1"/>
</dbReference>
<evidence type="ECO:0008006" key="4">
    <source>
        <dbReference type="Google" id="ProtNLM"/>
    </source>
</evidence>
<reference evidence="2 3" key="1">
    <citation type="submission" date="2016-11" db="EMBL/GenBank/DDBJ databases">
        <title>The macronuclear genome of Stentor coeruleus: a giant cell with tiny introns.</title>
        <authorList>
            <person name="Slabodnick M."/>
            <person name="Ruby J.G."/>
            <person name="Reiff S.B."/>
            <person name="Swart E.C."/>
            <person name="Gosai S."/>
            <person name="Prabakaran S."/>
            <person name="Witkowska E."/>
            <person name="Larue G.E."/>
            <person name="Fisher S."/>
            <person name="Freeman R.M."/>
            <person name="Gunawardena J."/>
            <person name="Chu W."/>
            <person name="Stover N.A."/>
            <person name="Gregory B.D."/>
            <person name="Nowacki M."/>
            <person name="Derisi J."/>
            <person name="Roy S.W."/>
            <person name="Marshall W.F."/>
            <person name="Sood P."/>
        </authorList>
    </citation>
    <scope>NUCLEOTIDE SEQUENCE [LARGE SCALE GENOMIC DNA]</scope>
    <source>
        <strain evidence="2">WM001</strain>
    </source>
</reference>
<name>A0A1R2CAL4_9CILI</name>
<evidence type="ECO:0000313" key="2">
    <source>
        <dbReference type="EMBL" id="OMJ86043.1"/>
    </source>
</evidence>
<gene>
    <name evidence="2" type="ORF">SteCoe_12549</name>
</gene>
<feature type="coiled-coil region" evidence="1">
    <location>
        <begin position="572"/>
        <end position="608"/>
    </location>
</feature>
<accession>A0A1R2CAL4</accession>
<dbReference type="OrthoDB" id="202825at2759"/>
<keyword evidence="3" id="KW-1185">Reference proteome</keyword>
<proteinExistence type="predicted"/>
<keyword evidence="1" id="KW-0175">Coiled coil</keyword>
<dbReference type="SUPFAM" id="SSF56059">
    <property type="entry name" value="Glutathione synthetase ATP-binding domain-like"/>
    <property type="match status" value="1"/>
</dbReference>
<dbReference type="PANTHER" id="PTHR46069">
    <property type="entry name" value="TUBULIN TYROSINE LIGASE"/>
    <property type="match status" value="1"/>
</dbReference>
<dbReference type="Gene3D" id="1.25.10.10">
    <property type="entry name" value="Leucine-rich Repeat Variant"/>
    <property type="match status" value="1"/>
</dbReference>
<dbReference type="InterPro" id="IPR016024">
    <property type="entry name" value="ARM-type_fold"/>
</dbReference>
<dbReference type="EMBL" id="MPUH01000218">
    <property type="protein sequence ID" value="OMJ86043.1"/>
    <property type="molecule type" value="Genomic_DNA"/>
</dbReference>
<protein>
    <recommendedName>
        <fullName evidence="4">Tubulin--tyrosine ligase-like protein 9</fullName>
    </recommendedName>
</protein>
<evidence type="ECO:0000313" key="3">
    <source>
        <dbReference type="Proteomes" id="UP000187209"/>
    </source>
</evidence>
<sequence length="794" mass="93121">MFINRFNEIGNLHSNKERTPAKHCEKNMWLIKPAALNQGKGIEVCRTLKEIVKSFRCKPINSLWVIQKYIEKPMLFKGRKFDIRIWAVATGKHEFFYYKHGYLRTSSSEYDTQATDNYIHLTNNCLQKYGENYGMYEKGNTLSFKDFQDYLDTEFSIYNLDFNKDFLPRIKDLMIDVYLSGKKTMHKSKRKSVFEFLGFDFLIDEDFRVWLIEANTNPYLGIPNDYINNLLPIMLDDLLDITLDQYIPPKVLRDRTDNDFELLYAEYGSTFSKEGLNQRQSYSTPIYPKNELAQVPMCKQYSNNKNDEDPPKPIVKDLLQTVKHIVENSATQEISEFTEITSRVISQINNWELLSEEQLNKSLQALQIIATGNGAAVFIESDHINSIFNLVNSENVSENTQVALLETVILAWHNMKFRKEIVKKGIIPLLVNLALSSCITLRDISFKGLQSLCINPTKGVYIPGKSREHTMIKEKLLVEGGVLGLIKIAKDLEGNEDTKEKSEEIMKILNFEYHIIDWETLRSLIEKSLNGQHVFPSVLDKDFLVYAKEKIDESNKAKRAEIRSRLERDKARKEEEDEFRKKQSELLKMKLEEKKQKAEEYIKKRYEEIRKIKINELKKQNKFSRTIEDKLVEEKRHALLIKLKKAEELEVIQEFKIKQQEQLIKKNELVRKRRIQERKKLFLHESSRFKPSHDRAKSQKRAEDRDKLDFDKTFTKLYYKKRTLDKLESIDDSFLSAPDMHYNKLESSKLIGSLVYTHKGKKSIRKISPMTSKKNLFKIYGRAFVNSESPVSAK</sequence>